<evidence type="ECO:0000256" key="3">
    <source>
        <dbReference type="ARBA" id="ARBA00022676"/>
    </source>
</evidence>
<evidence type="ECO:0000313" key="8">
    <source>
        <dbReference type="WBParaSite" id="SPAL_0000361800.1"/>
    </source>
</evidence>
<evidence type="ECO:0000256" key="4">
    <source>
        <dbReference type="ARBA" id="ARBA00022679"/>
    </source>
</evidence>
<keyword evidence="7" id="KW-1185">Reference proteome</keyword>
<evidence type="ECO:0000313" key="7">
    <source>
        <dbReference type="Proteomes" id="UP000046392"/>
    </source>
</evidence>
<keyword evidence="4 6" id="KW-0808">Transferase</keyword>
<name>A0A0N5BC70_STREA</name>
<dbReference type="EC" id="2.4.1.-" evidence="6"/>
<dbReference type="GO" id="GO:0016020">
    <property type="term" value="C:membrane"/>
    <property type="evidence" value="ECO:0007669"/>
    <property type="project" value="UniProtKB-SubCell"/>
</dbReference>
<accession>A0A0N5BC70</accession>
<evidence type="ECO:0000256" key="2">
    <source>
        <dbReference type="ARBA" id="ARBA00007647"/>
    </source>
</evidence>
<evidence type="ECO:0000256" key="6">
    <source>
        <dbReference type="RuleBase" id="RU366017"/>
    </source>
</evidence>
<dbReference type="GO" id="GO:0016757">
    <property type="term" value="F:glycosyltransferase activity"/>
    <property type="evidence" value="ECO:0007669"/>
    <property type="project" value="UniProtKB-UniRule"/>
</dbReference>
<comment type="similarity">
    <text evidence="2 6">Belongs to the glycosyltransferase 92 family.</text>
</comment>
<keyword evidence="3 6" id="KW-0328">Glycosyltransferase</keyword>
<dbReference type="InterPro" id="IPR008166">
    <property type="entry name" value="Glyco_transf_92"/>
</dbReference>
<evidence type="ECO:0000256" key="1">
    <source>
        <dbReference type="ARBA" id="ARBA00004167"/>
    </source>
</evidence>
<proteinExistence type="inferred from homology"/>
<keyword evidence="5" id="KW-0472">Membrane</keyword>
<evidence type="ECO:0000256" key="5">
    <source>
        <dbReference type="ARBA" id="ARBA00023136"/>
    </source>
</evidence>
<dbReference type="Pfam" id="PF01697">
    <property type="entry name" value="Glyco_transf_92"/>
    <property type="match status" value="1"/>
</dbReference>
<dbReference type="AlphaFoldDB" id="A0A0N5BC70"/>
<dbReference type="Proteomes" id="UP000046392">
    <property type="component" value="Unplaced"/>
</dbReference>
<reference evidence="8" key="1">
    <citation type="submission" date="2017-02" db="UniProtKB">
        <authorList>
            <consortium name="WormBaseParasite"/>
        </authorList>
    </citation>
    <scope>IDENTIFICATION</scope>
</reference>
<sequence>MSAINDCMNRVNSEYVTALDVDEFLYFTENNTIKNDTFIKIVDKIFKKQKNLAGLVFKHFFANLNMVYSKKDIKSDFNFLRSIFIIRKFRPTKFILRPERAVTIQSHTPSRVLPMFKLRKLNEKDAMVMHFRCNWVNRNITEGYVKNFVLEKDIIQIRKRFGIIKQKLNVLNNFEFNLSVLDKIRKCIGNWKAKGCKVIDDMCKDNVWLMDNWVTSNEISSNDRYYIL</sequence>
<comment type="subcellular location">
    <subcellularLocation>
        <location evidence="1">Membrane</location>
        <topology evidence="1">Single-pass membrane protein</topology>
    </subcellularLocation>
</comment>
<organism evidence="7 8">
    <name type="scientific">Strongyloides papillosus</name>
    <name type="common">Intestinal threadworm</name>
    <dbReference type="NCBI Taxonomy" id="174720"/>
    <lineage>
        <taxon>Eukaryota</taxon>
        <taxon>Metazoa</taxon>
        <taxon>Ecdysozoa</taxon>
        <taxon>Nematoda</taxon>
        <taxon>Chromadorea</taxon>
        <taxon>Rhabditida</taxon>
        <taxon>Tylenchina</taxon>
        <taxon>Panagrolaimomorpha</taxon>
        <taxon>Strongyloidoidea</taxon>
        <taxon>Strongyloididae</taxon>
        <taxon>Strongyloides</taxon>
    </lineage>
</organism>
<protein>
    <recommendedName>
        <fullName evidence="6">Glycosyltransferase family 92 protein</fullName>
        <ecNumber evidence="6">2.4.1.-</ecNumber>
    </recommendedName>
</protein>
<dbReference type="WBParaSite" id="SPAL_0000361800.1">
    <property type="protein sequence ID" value="SPAL_0000361800.1"/>
    <property type="gene ID" value="SPAL_0000361800"/>
</dbReference>